<dbReference type="RefSeq" id="WP_088991240.1">
    <property type="nucleotide sequence ID" value="NZ_LT607409.1"/>
</dbReference>
<proteinExistence type="predicted"/>
<gene>
    <name evidence="2" type="ORF">GA0070612_0647</name>
</gene>
<dbReference type="Pfam" id="PF13091">
    <property type="entry name" value="PLDc_2"/>
    <property type="match status" value="1"/>
</dbReference>
<dbReference type="SUPFAM" id="SSF56024">
    <property type="entry name" value="Phospholipase D/nuclease"/>
    <property type="match status" value="1"/>
</dbReference>
<sequence length="173" mass="19355">MLERIVRTGRTTGLRIDNVLSSVLVAELVSPSRLLWLVSPWISDVNAIDNTTGGYDSVFVEASNRTYQLSEVLALLTHSGASLNVVTRSDSHNDTFLGRLRRLAKAENLSVLQDDDVHEKTFCGDEWLLTGSMNLTVRGMRINDEAVTYKISEQVAATTRLDLRRRFGTAYEH</sequence>
<dbReference type="EMBL" id="LT607409">
    <property type="protein sequence ID" value="SCE73904.1"/>
    <property type="molecule type" value="Genomic_DNA"/>
</dbReference>
<accession>A0A1C4UQJ4</accession>
<keyword evidence="3" id="KW-1185">Reference proteome</keyword>
<evidence type="ECO:0000259" key="1">
    <source>
        <dbReference type="Pfam" id="PF13091"/>
    </source>
</evidence>
<reference evidence="3" key="1">
    <citation type="submission" date="2016-06" db="EMBL/GenBank/DDBJ databases">
        <authorList>
            <person name="Varghese N."/>
            <person name="Submissions Spin"/>
        </authorList>
    </citation>
    <scope>NUCLEOTIDE SEQUENCE [LARGE SCALE GENOMIC DNA]</scope>
    <source>
        <strain evidence="3">DSM 45160</strain>
    </source>
</reference>
<protein>
    <submittedName>
        <fullName evidence="2">PLD-like domain-containing protein</fullName>
    </submittedName>
</protein>
<organism evidence="2 3">
    <name type="scientific">Micromonospora chokoriensis</name>
    <dbReference type="NCBI Taxonomy" id="356851"/>
    <lineage>
        <taxon>Bacteria</taxon>
        <taxon>Bacillati</taxon>
        <taxon>Actinomycetota</taxon>
        <taxon>Actinomycetes</taxon>
        <taxon>Micromonosporales</taxon>
        <taxon>Micromonosporaceae</taxon>
        <taxon>Micromonospora</taxon>
    </lineage>
</organism>
<dbReference type="AlphaFoldDB" id="A0A1C4UQJ4"/>
<dbReference type="NCBIfam" id="NF041068">
    <property type="entry name" value="DpdK"/>
    <property type="match status" value="1"/>
</dbReference>
<evidence type="ECO:0000313" key="2">
    <source>
        <dbReference type="EMBL" id="SCE73904.1"/>
    </source>
</evidence>
<name>A0A1C4UQJ4_9ACTN</name>
<evidence type="ECO:0000313" key="3">
    <source>
        <dbReference type="Proteomes" id="UP000198224"/>
    </source>
</evidence>
<dbReference type="Proteomes" id="UP000198224">
    <property type="component" value="Chromosome I"/>
</dbReference>
<feature type="domain" description="Phospholipase D-like" evidence="1">
    <location>
        <begin position="69"/>
        <end position="158"/>
    </location>
</feature>
<dbReference type="InterPro" id="IPR025202">
    <property type="entry name" value="PLD-like_dom"/>
</dbReference>
<dbReference type="Gene3D" id="3.30.870.10">
    <property type="entry name" value="Endonuclease Chain A"/>
    <property type="match status" value="1"/>
</dbReference>